<evidence type="ECO:0000313" key="1">
    <source>
        <dbReference type="EMBL" id="MFD3266010.1"/>
    </source>
</evidence>
<dbReference type="InterPro" id="IPR025638">
    <property type="entry name" value="DUF4336"/>
</dbReference>
<dbReference type="PANTHER" id="PTHR33835">
    <property type="entry name" value="YALI0C07656P"/>
    <property type="match status" value="1"/>
</dbReference>
<name>A0ABW6CSF8_9CAUL</name>
<proteinExistence type="predicted"/>
<dbReference type="SUPFAM" id="SSF56281">
    <property type="entry name" value="Metallo-hydrolase/oxidoreductase"/>
    <property type="match status" value="1"/>
</dbReference>
<protein>
    <submittedName>
        <fullName evidence="1">DUF4336 domain-containing protein</fullName>
    </submittedName>
</protein>
<comment type="caution">
    <text evidence="1">The sequence shown here is derived from an EMBL/GenBank/DDBJ whole genome shotgun (WGS) entry which is preliminary data.</text>
</comment>
<dbReference type="EMBL" id="JAOTJD010000044">
    <property type="protein sequence ID" value="MFD3266010.1"/>
    <property type="molecule type" value="Genomic_DNA"/>
</dbReference>
<dbReference type="RefSeq" id="WP_377371322.1">
    <property type="nucleotide sequence ID" value="NZ_JAOTJD010000044.1"/>
</dbReference>
<dbReference type="Proteomes" id="UP001598130">
    <property type="component" value="Unassembled WGS sequence"/>
</dbReference>
<keyword evidence="2" id="KW-1185">Reference proteome</keyword>
<organism evidence="1 2">
    <name type="scientific">Phenylobacterium ferrooxidans</name>
    <dbReference type="NCBI Taxonomy" id="2982689"/>
    <lineage>
        <taxon>Bacteria</taxon>
        <taxon>Pseudomonadati</taxon>
        <taxon>Pseudomonadota</taxon>
        <taxon>Alphaproteobacteria</taxon>
        <taxon>Caulobacterales</taxon>
        <taxon>Caulobacteraceae</taxon>
        <taxon>Phenylobacterium</taxon>
    </lineage>
</organism>
<sequence length="233" mass="25703">MSTPLLEPVGPEIWLSAGPEVEVVGFRYPTRMVVIRLGGDGVLVISPVALTPGLKAAVEVLGEVRHVVGPNSLHDLFLSEWRTAYPSARFHAAPGLRGQLPDLAFDADLTDTPPADWAGELEQVIVRGSRITQEVVFLHRASGTAIFTDLIQQFPRGWFKGWRALVARLDLMTEADPAVPRKFRVAFSDRPAARASLRRILEWPTTKVLMAHGAPVERDGQAFLARAFRWLSP</sequence>
<dbReference type="InterPro" id="IPR036866">
    <property type="entry name" value="RibonucZ/Hydroxyglut_hydro"/>
</dbReference>
<dbReference type="PANTHER" id="PTHR33835:SF1">
    <property type="entry name" value="METALLO-BETA-LACTAMASE DOMAIN-CONTAINING PROTEIN"/>
    <property type="match status" value="1"/>
</dbReference>
<accession>A0ABW6CSF8</accession>
<dbReference type="Pfam" id="PF14234">
    <property type="entry name" value="DUF4336"/>
    <property type="match status" value="1"/>
</dbReference>
<gene>
    <name evidence="1" type="ORF">OCL97_18795</name>
</gene>
<reference evidence="1 2" key="1">
    <citation type="submission" date="2022-09" db="EMBL/GenBank/DDBJ databases">
        <title>New species of Phenylobacterium.</title>
        <authorList>
            <person name="Mieszkin S."/>
        </authorList>
    </citation>
    <scope>NUCLEOTIDE SEQUENCE [LARGE SCALE GENOMIC DNA]</scope>
    <source>
        <strain evidence="1 2">HK31-G</strain>
    </source>
</reference>
<evidence type="ECO:0000313" key="2">
    <source>
        <dbReference type="Proteomes" id="UP001598130"/>
    </source>
</evidence>